<dbReference type="Proteomes" id="UP000294802">
    <property type="component" value="Unassembled WGS sequence"/>
</dbReference>
<dbReference type="GO" id="GO:0003677">
    <property type="term" value="F:DNA binding"/>
    <property type="evidence" value="ECO:0007669"/>
    <property type="project" value="UniProtKB-KW"/>
</dbReference>
<dbReference type="OrthoDB" id="2322940at2"/>
<dbReference type="InterPro" id="IPR010982">
    <property type="entry name" value="Lambda_DNA-bd_dom_sf"/>
</dbReference>
<dbReference type="AlphaFoldDB" id="A0A4R6BTE4"/>
<dbReference type="PANTHER" id="PTHR46797">
    <property type="entry name" value="HTH-TYPE TRANSCRIPTIONAL REGULATOR"/>
    <property type="match status" value="1"/>
</dbReference>
<dbReference type="InterPro" id="IPR001387">
    <property type="entry name" value="Cro/C1-type_HTH"/>
</dbReference>
<evidence type="ECO:0000256" key="1">
    <source>
        <dbReference type="ARBA" id="ARBA00023125"/>
    </source>
</evidence>
<proteinExistence type="predicted"/>
<dbReference type="Gene3D" id="1.10.260.40">
    <property type="entry name" value="lambda repressor-like DNA-binding domains"/>
    <property type="match status" value="1"/>
</dbReference>
<dbReference type="SUPFAM" id="SSF47413">
    <property type="entry name" value="lambda repressor-like DNA-binding domains"/>
    <property type="match status" value="1"/>
</dbReference>
<accession>A0A4R6BTE4</accession>
<evidence type="ECO:0000259" key="2">
    <source>
        <dbReference type="PROSITE" id="PS50943"/>
    </source>
</evidence>
<gene>
    <name evidence="3" type="ORF">ERX29_07670</name>
</gene>
<keyword evidence="4" id="KW-1185">Reference proteome</keyword>
<keyword evidence="1" id="KW-0238">DNA-binding</keyword>
<organism evidence="3 4">
    <name type="scientific">Macrococcus lamae</name>
    <dbReference type="NCBI Taxonomy" id="198484"/>
    <lineage>
        <taxon>Bacteria</taxon>
        <taxon>Bacillati</taxon>
        <taxon>Bacillota</taxon>
        <taxon>Bacilli</taxon>
        <taxon>Bacillales</taxon>
        <taxon>Staphylococcaceae</taxon>
        <taxon>Macrococcus</taxon>
    </lineage>
</organism>
<feature type="domain" description="HTH cro/C1-type" evidence="2">
    <location>
        <begin position="35"/>
        <end position="91"/>
    </location>
</feature>
<dbReference type="RefSeq" id="WP_133444116.1">
    <property type="nucleotide sequence ID" value="NZ_SCWB01000012.1"/>
</dbReference>
<dbReference type="InterPro" id="IPR050807">
    <property type="entry name" value="TransReg_Diox_bact_type"/>
</dbReference>
<dbReference type="SMART" id="SM00530">
    <property type="entry name" value="HTH_XRE"/>
    <property type="match status" value="1"/>
</dbReference>
<comment type="caution">
    <text evidence="3">The sequence shown here is derived from an EMBL/GenBank/DDBJ whole genome shotgun (WGS) entry which is preliminary data.</text>
</comment>
<evidence type="ECO:0000313" key="3">
    <source>
        <dbReference type="EMBL" id="TDM07921.1"/>
    </source>
</evidence>
<name>A0A4R6BTE4_9STAP</name>
<dbReference type="GO" id="GO:0005829">
    <property type="term" value="C:cytosol"/>
    <property type="evidence" value="ECO:0007669"/>
    <property type="project" value="TreeGrafter"/>
</dbReference>
<evidence type="ECO:0000313" key="4">
    <source>
        <dbReference type="Proteomes" id="UP000294802"/>
    </source>
</evidence>
<dbReference type="EMBL" id="SCWB01000012">
    <property type="protein sequence ID" value="TDM07921.1"/>
    <property type="molecule type" value="Genomic_DNA"/>
</dbReference>
<protein>
    <submittedName>
        <fullName evidence="3">XRE family transcriptional regulator</fullName>
    </submittedName>
</protein>
<sequence length="91" mass="10592">MSRIDDYMKQDIKKNPHLKEMYQLEDIKLETAVQLVKLRQKKGLSQRQLAQLMNKPQSTIARIENGEMNPTISLLAEVAKATDTELKFEYI</sequence>
<dbReference type="GO" id="GO:0003700">
    <property type="term" value="F:DNA-binding transcription factor activity"/>
    <property type="evidence" value="ECO:0007669"/>
    <property type="project" value="TreeGrafter"/>
</dbReference>
<dbReference type="PROSITE" id="PS50943">
    <property type="entry name" value="HTH_CROC1"/>
    <property type="match status" value="1"/>
</dbReference>
<dbReference type="PANTHER" id="PTHR46797:SF1">
    <property type="entry name" value="METHYLPHOSPHONATE SYNTHASE"/>
    <property type="match status" value="1"/>
</dbReference>
<dbReference type="Pfam" id="PF01381">
    <property type="entry name" value="HTH_3"/>
    <property type="match status" value="1"/>
</dbReference>
<reference evidence="3 4" key="1">
    <citation type="submission" date="2019-01" db="EMBL/GenBank/DDBJ databases">
        <title>Draft genome sequences of the type strains of six Macrococcus species.</title>
        <authorList>
            <person name="Mazhar S."/>
            <person name="Altermann E."/>
            <person name="Hill C."/>
            <person name="Mcauliffe O."/>
        </authorList>
    </citation>
    <scope>NUCLEOTIDE SEQUENCE [LARGE SCALE GENOMIC DNA]</scope>
    <source>
        <strain evidence="3 4">CCM4815</strain>
    </source>
</reference>
<dbReference type="CDD" id="cd00093">
    <property type="entry name" value="HTH_XRE"/>
    <property type="match status" value="1"/>
</dbReference>